<keyword evidence="3" id="KW-1185">Reference proteome</keyword>
<protein>
    <recommendedName>
        <fullName evidence="4">Roadblock/LAMTOR2 domain-containing protein</fullName>
    </recommendedName>
</protein>
<evidence type="ECO:0000313" key="3">
    <source>
        <dbReference type="Proteomes" id="UP001500454"/>
    </source>
</evidence>
<gene>
    <name evidence="2" type="ORF">GCM10023186_36010</name>
</gene>
<evidence type="ECO:0000313" key="2">
    <source>
        <dbReference type="EMBL" id="GAA4389030.1"/>
    </source>
</evidence>
<evidence type="ECO:0008006" key="4">
    <source>
        <dbReference type="Google" id="ProtNLM"/>
    </source>
</evidence>
<comment type="caution">
    <text evidence="2">The sequence shown here is derived from an EMBL/GenBank/DDBJ whole genome shotgun (WGS) entry which is preliminary data.</text>
</comment>
<feature type="compositionally biased region" description="Polar residues" evidence="1">
    <location>
        <begin position="26"/>
        <end position="38"/>
    </location>
</feature>
<dbReference type="Proteomes" id="UP001500454">
    <property type="component" value="Unassembled WGS sequence"/>
</dbReference>
<feature type="region of interest" description="Disordered" evidence="1">
    <location>
        <begin position="1"/>
        <end position="38"/>
    </location>
</feature>
<proteinExistence type="predicted"/>
<organism evidence="2 3">
    <name type="scientific">Hymenobacter koreensis</name>
    <dbReference type="NCBI Taxonomy" id="1084523"/>
    <lineage>
        <taxon>Bacteria</taxon>
        <taxon>Pseudomonadati</taxon>
        <taxon>Bacteroidota</taxon>
        <taxon>Cytophagia</taxon>
        <taxon>Cytophagales</taxon>
        <taxon>Hymenobacteraceae</taxon>
        <taxon>Hymenobacter</taxon>
    </lineage>
</organism>
<reference evidence="3" key="1">
    <citation type="journal article" date="2019" name="Int. J. Syst. Evol. Microbiol.">
        <title>The Global Catalogue of Microorganisms (GCM) 10K type strain sequencing project: providing services to taxonomists for standard genome sequencing and annotation.</title>
        <authorList>
            <consortium name="The Broad Institute Genomics Platform"/>
            <consortium name="The Broad Institute Genome Sequencing Center for Infectious Disease"/>
            <person name="Wu L."/>
            <person name="Ma J."/>
        </authorList>
    </citation>
    <scope>NUCLEOTIDE SEQUENCE [LARGE SCALE GENOMIC DNA]</scope>
    <source>
        <strain evidence="3">JCM 17924</strain>
    </source>
</reference>
<dbReference type="EMBL" id="BAABHA010000013">
    <property type="protein sequence ID" value="GAA4389030.1"/>
    <property type="molecule type" value="Genomic_DNA"/>
</dbReference>
<accession>A0ABP8JDJ7</accession>
<sequence length="165" mass="17805">MATRHSLFSMHGLADRRAARRPSAYPVSTSKKIPSSAPSMAYSTNNAAGQAVQNIINELPQLLAVAIVDTTSGMTLASHTNSPALNPDTAAAYNTEVVKQKQKAMAALKLQGEQIDDILITLTNQLHLINLIDGGKKFIYLAVNARDTNLAIARDVLRQQVDLLK</sequence>
<name>A0ABP8JDJ7_9BACT</name>
<evidence type="ECO:0000256" key="1">
    <source>
        <dbReference type="SAM" id="MobiDB-lite"/>
    </source>
</evidence>